<evidence type="ECO:0000313" key="14">
    <source>
        <dbReference type="EMBL" id="MBB3047156.1"/>
    </source>
</evidence>
<gene>
    <name evidence="14" type="ORF">FHR99_001392</name>
</gene>
<organism evidence="14 15">
    <name type="scientific">Litorivivens lipolytica</name>
    <dbReference type="NCBI Taxonomy" id="1524264"/>
    <lineage>
        <taxon>Bacteria</taxon>
        <taxon>Pseudomonadati</taxon>
        <taxon>Pseudomonadota</taxon>
        <taxon>Gammaproteobacteria</taxon>
        <taxon>Litorivivens</taxon>
    </lineage>
</organism>
<evidence type="ECO:0000256" key="11">
    <source>
        <dbReference type="PROSITE-ProRule" id="PRU01360"/>
    </source>
</evidence>
<feature type="signal peptide" evidence="12">
    <location>
        <begin position="1"/>
        <end position="24"/>
    </location>
</feature>
<evidence type="ECO:0000256" key="9">
    <source>
        <dbReference type="ARBA" id="ARBA00023136"/>
    </source>
</evidence>
<protein>
    <submittedName>
        <fullName evidence="14">Iron complex outermembrane receptor protein</fullName>
    </submittedName>
</protein>
<dbReference type="RefSeq" id="WP_183409795.1">
    <property type="nucleotide sequence ID" value="NZ_JACHWY010000001.1"/>
</dbReference>
<sequence length="823" mass="91375">MKSIKILRKPWLLALGLLAPAVLAQQKNLVLEEVVVTAQKKEESLQDTPIALDAFGEEALEREGIGNVGDLANNVPALNIQPFPINTTTLRIYIRGIGLIDAQITQDPPVGVYIDGAYIARSSSLATEIADLQRIEVLRGPQGTLYGRNSTGGAVNLITRRPNPDELQFKQSLTFGDRDLFNSRTMANLPLWQGAAVKFAYLTKQVDGYIENTGLGGDFGDSDTTGYRFDFGWDINDSVRLDYAYDKAEVTNTNMTYSHIRPSDPIPNPNGNSGIAFTNLINSGARQFYDFNLSGDRPDEIFSAIPLIEAENDISGHQLTLSWSVSDSLEIKYIAAQRDLYDATPTVLATGARSDGYRLDNDPILGFPIAPTPGAAAICSPVCVGRSVYYDGFTPDIDQEQLSHELQFSGTLFEDRVSYIAGLYYFEEEARQSPGEIGHLLSGPLGSDESGDNTGNRIEVMTQARYDIENEARAAFAQLSWRPPVLEDRLNLTLGLRHSEDSRYARSFRRQITFVVIPGDGDNTDRDNNDAATQLSEVFYDIVGDRDFEDFSYSVIAEFEATDSINLYAKRNEAYKSGGFNTREPINDGGAERFINGFDPEKVIAYELGLKSRLFENRVQLNANVFQQKFEDQQLNFSVPNAVSDTTVANAGESTLKGFEMDTTWLVSENLILVLNYAYLDDSIEPSRNPLSGEVDDGFVFDSAPQHAYTAAVDWTLWTGGYGQRLGFNATYSFTDERNGGGREEFATFDADRQDDFAVLNARLGLYDLSLFDGVLDMALWSKNLLDEEYSINNVHNLPQAGRSVMFGEPRSYGLDLIYRWGY</sequence>
<keyword evidence="12" id="KW-0732">Signal</keyword>
<dbReference type="InterPro" id="IPR036942">
    <property type="entry name" value="Beta-barrel_TonB_sf"/>
</dbReference>
<feature type="domain" description="TonB-dependent receptor plug" evidence="13">
    <location>
        <begin position="45"/>
        <end position="154"/>
    </location>
</feature>
<keyword evidence="6" id="KW-0408">Iron</keyword>
<keyword evidence="7" id="KW-0406">Ion transport</keyword>
<dbReference type="PANTHER" id="PTHR32552">
    <property type="entry name" value="FERRICHROME IRON RECEPTOR-RELATED"/>
    <property type="match status" value="1"/>
</dbReference>
<dbReference type="PANTHER" id="PTHR32552:SF81">
    <property type="entry name" value="TONB-DEPENDENT OUTER MEMBRANE RECEPTOR"/>
    <property type="match status" value="1"/>
</dbReference>
<comment type="similarity">
    <text evidence="11">Belongs to the TonB-dependent receptor family.</text>
</comment>
<evidence type="ECO:0000256" key="8">
    <source>
        <dbReference type="ARBA" id="ARBA00023077"/>
    </source>
</evidence>
<evidence type="ECO:0000256" key="7">
    <source>
        <dbReference type="ARBA" id="ARBA00023065"/>
    </source>
</evidence>
<comment type="caution">
    <text evidence="14">The sequence shown here is derived from an EMBL/GenBank/DDBJ whole genome shotgun (WGS) entry which is preliminary data.</text>
</comment>
<feature type="chain" id="PRO_5030640213" evidence="12">
    <location>
        <begin position="25"/>
        <end position="823"/>
    </location>
</feature>
<reference evidence="14 15" key="1">
    <citation type="submission" date="2020-08" db="EMBL/GenBank/DDBJ databases">
        <title>Genomic Encyclopedia of Type Strains, Phase III (KMG-III): the genomes of soil and plant-associated and newly described type strains.</title>
        <authorList>
            <person name="Whitman W."/>
        </authorList>
    </citation>
    <scope>NUCLEOTIDE SEQUENCE [LARGE SCALE GENOMIC DNA]</scope>
    <source>
        <strain evidence="14 15">CECT 8654</strain>
    </source>
</reference>
<evidence type="ECO:0000313" key="15">
    <source>
        <dbReference type="Proteomes" id="UP000537130"/>
    </source>
</evidence>
<proteinExistence type="inferred from homology"/>
<dbReference type="AlphaFoldDB" id="A0A7W4W487"/>
<keyword evidence="5 11" id="KW-0812">Transmembrane</keyword>
<evidence type="ECO:0000256" key="2">
    <source>
        <dbReference type="ARBA" id="ARBA00022448"/>
    </source>
</evidence>
<evidence type="ECO:0000256" key="10">
    <source>
        <dbReference type="ARBA" id="ARBA00023237"/>
    </source>
</evidence>
<evidence type="ECO:0000256" key="5">
    <source>
        <dbReference type="ARBA" id="ARBA00022692"/>
    </source>
</evidence>
<evidence type="ECO:0000256" key="3">
    <source>
        <dbReference type="ARBA" id="ARBA00022452"/>
    </source>
</evidence>
<dbReference type="SUPFAM" id="SSF56935">
    <property type="entry name" value="Porins"/>
    <property type="match status" value="1"/>
</dbReference>
<keyword evidence="15" id="KW-1185">Reference proteome</keyword>
<keyword evidence="2 11" id="KW-0813">Transport</keyword>
<dbReference type="Gene3D" id="2.40.170.20">
    <property type="entry name" value="TonB-dependent receptor, beta-barrel domain"/>
    <property type="match status" value="2"/>
</dbReference>
<evidence type="ECO:0000256" key="4">
    <source>
        <dbReference type="ARBA" id="ARBA00022496"/>
    </source>
</evidence>
<dbReference type="GO" id="GO:0006826">
    <property type="term" value="P:iron ion transport"/>
    <property type="evidence" value="ECO:0007669"/>
    <property type="project" value="UniProtKB-KW"/>
</dbReference>
<dbReference type="EMBL" id="JACHWY010000001">
    <property type="protein sequence ID" value="MBB3047156.1"/>
    <property type="molecule type" value="Genomic_DNA"/>
</dbReference>
<keyword evidence="10 11" id="KW-0998">Cell outer membrane</keyword>
<accession>A0A7W4W487</accession>
<name>A0A7W4W487_9GAMM</name>
<dbReference type="InterPro" id="IPR039426">
    <property type="entry name" value="TonB-dep_rcpt-like"/>
</dbReference>
<dbReference type="Pfam" id="PF07715">
    <property type="entry name" value="Plug"/>
    <property type="match status" value="1"/>
</dbReference>
<keyword evidence="8" id="KW-0798">TonB box</keyword>
<evidence type="ECO:0000259" key="13">
    <source>
        <dbReference type="Pfam" id="PF07715"/>
    </source>
</evidence>
<dbReference type="GO" id="GO:0009279">
    <property type="term" value="C:cell outer membrane"/>
    <property type="evidence" value="ECO:0007669"/>
    <property type="project" value="UniProtKB-SubCell"/>
</dbReference>
<evidence type="ECO:0000256" key="1">
    <source>
        <dbReference type="ARBA" id="ARBA00004571"/>
    </source>
</evidence>
<keyword evidence="4" id="KW-0410">Iron transport</keyword>
<keyword evidence="14" id="KW-0675">Receptor</keyword>
<evidence type="ECO:0000256" key="6">
    <source>
        <dbReference type="ARBA" id="ARBA00023004"/>
    </source>
</evidence>
<dbReference type="Proteomes" id="UP000537130">
    <property type="component" value="Unassembled WGS sequence"/>
</dbReference>
<comment type="subcellular location">
    <subcellularLocation>
        <location evidence="1 11">Cell outer membrane</location>
        <topology evidence="1 11">Multi-pass membrane protein</topology>
    </subcellularLocation>
</comment>
<dbReference type="PROSITE" id="PS52016">
    <property type="entry name" value="TONB_DEPENDENT_REC_3"/>
    <property type="match status" value="1"/>
</dbReference>
<keyword evidence="9 11" id="KW-0472">Membrane</keyword>
<keyword evidence="3 11" id="KW-1134">Transmembrane beta strand</keyword>
<evidence type="ECO:0000256" key="12">
    <source>
        <dbReference type="SAM" id="SignalP"/>
    </source>
</evidence>
<dbReference type="InterPro" id="IPR012910">
    <property type="entry name" value="Plug_dom"/>
</dbReference>